<dbReference type="InterPro" id="IPR026057">
    <property type="entry name" value="TBL_C"/>
</dbReference>
<evidence type="ECO:0000256" key="2">
    <source>
        <dbReference type="ARBA" id="ARBA00007727"/>
    </source>
</evidence>
<keyword evidence="3 8" id="KW-0812">Transmembrane</keyword>
<feature type="domain" description="Trichome birefringence-like C-terminal" evidence="9">
    <location>
        <begin position="226"/>
        <end position="514"/>
    </location>
</feature>
<evidence type="ECO:0000313" key="11">
    <source>
        <dbReference type="EMBL" id="KAL3850063.1"/>
    </source>
</evidence>
<sequence length="533" mass="62461">MEDSSPILPTTNLPKRAYPSLKIDRNNGNSIMNELKRSLFSPTSVIRRPTFRNKQRSLTFLYSFTLILLFCTIVFVFRNSHIHQSSEWLKNMLKNRELAYADRIHPHVSKNSYAFVPSRSNAVNLNSDFKNHGSHSIKNKTNDTMLSEGKNNRNGGKSMAKSNEKSWVETMSKCDIFDGKWLKDDSPPLYEPGSCPCIDEPFNCYLNGRADNAYQKFRWQPNHCNIPRLDGRKMLKFLKRKRIVYVGDSLNRNMWESMVCLLRNSVKDKSRVFEASGRIEFKKEGTYSFLFPDYNLSVEYIRSAFLVQEWEVLGANGTKKETLRLDLVDNSYDTYKDADVLVFNTGHWWTHQKTSEGKGYYQEGNHVHSKMDVIEAFHKAMNTWTKWIEDNINPMKTFVFFRGYSLSHFSEGEWDSGGKCDTNEPIKNDKDLVQLDQLHPPIPQMLEKSLAKIKTPIFYLNVTRMTNYRKDAHPSIYRKPNMSLDEKRTFLRHQDCSHWCLPGVPDSWNQLLFAKLMWSHKQRQLQQQSYRNR</sequence>
<organism evidence="11 12">
    <name type="scientific">Penstemon smallii</name>
    <dbReference type="NCBI Taxonomy" id="265156"/>
    <lineage>
        <taxon>Eukaryota</taxon>
        <taxon>Viridiplantae</taxon>
        <taxon>Streptophyta</taxon>
        <taxon>Embryophyta</taxon>
        <taxon>Tracheophyta</taxon>
        <taxon>Spermatophyta</taxon>
        <taxon>Magnoliopsida</taxon>
        <taxon>eudicotyledons</taxon>
        <taxon>Gunneridae</taxon>
        <taxon>Pentapetalae</taxon>
        <taxon>asterids</taxon>
        <taxon>lamiids</taxon>
        <taxon>Lamiales</taxon>
        <taxon>Plantaginaceae</taxon>
        <taxon>Cheloneae</taxon>
        <taxon>Penstemon</taxon>
    </lineage>
</organism>
<dbReference type="InterPro" id="IPR025846">
    <property type="entry name" value="TBL_N"/>
</dbReference>
<dbReference type="PANTHER" id="PTHR32285:SF258">
    <property type="entry name" value="PROTEIN TRICHOME BIREFRINGENCE-LIKE 4"/>
    <property type="match status" value="1"/>
</dbReference>
<dbReference type="Pfam" id="PF14416">
    <property type="entry name" value="PMR5N"/>
    <property type="match status" value="1"/>
</dbReference>
<evidence type="ECO:0000313" key="12">
    <source>
        <dbReference type="Proteomes" id="UP001634393"/>
    </source>
</evidence>
<gene>
    <name evidence="11" type="ORF">ACJIZ3_011945</name>
</gene>
<reference evidence="11 12" key="1">
    <citation type="submission" date="2024-12" db="EMBL/GenBank/DDBJ databases">
        <title>The unique morphological basis and parallel evolutionary history of personate flowers in Penstemon.</title>
        <authorList>
            <person name="Depatie T.H."/>
            <person name="Wessinger C.A."/>
        </authorList>
    </citation>
    <scope>NUCLEOTIDE SEQUENCE [LARGE SCALE GENOMIC DNA]</scope>
    <source>
        <strain evidence="11">WTNN_2</strain>
        <tissue evidence="11">Leaf</tissue>
    </source>
</reference>
<keyword evidence="6 8" id="KW-0472">Membrane</keyword>
<evidence type="ECO:0000256" key="3">
    <source>
        <dbReference type="ARBA" id="ARBA00022692"/>
    </source>
</evidence>
<keyword evidence="12" id="KW-1185">Reference proteome</keyword>
<evidence type="ECO:0000256" key="1">
    <source>
        <dbReference type="ARBA" id="ARBA00004167"/>
    </source>
</evidence>
<dbReference type="InterPro" id="IPR029962">
    <property type="entry name" value="TBL"/>
</dbReference>
<dbReference type="AlphaFoldDB" id="A0ABD3UNS2"/>
<name>A0ABD3UNS2_9LAMI</name>
<feature type="transmembrane region" description="Helical" evidence="8">
    <location>
        <begin position="57"/>
        <end position="77"/>
    </location>
</feature>
<evidence type="ECO:0000256" key="6">
    <source>
        <dbReference type="ARBA" id="ARBA00023136"/>
    </source>
</evidence>
<feature type="domain" description="Trichome birefringence-like N-terminal" evidence="10">
    <location>
        <begin position="173"/>
        <end position="225"/>
    </location>
</feature>
<dbReference type="GO" id="GO:0016020">
    <property type="term" value="C:membrane"/>
    <property type="evidence" value="ECO:0007669"/>
    <property type="project" value="UniProtKB-SubCell"/>
</dbReference>
<feature type="region of interest" description="Disordered" evidence="7">
    <location>
        <begin position="131"/>
        <end position="162"/>
    </location>
</feature>
<accession>A0ABD3UNS2</accession>
<proteinExistence type="inferred from homology"/>
<evidence type="ECO:0000256" key="4">
    <source>
        <dbReference type="ARBA" id="ARBA00022968"/>
    </source>
</evidence>
<evidence type="ECO:0000256" key="7">
    <source>
        <dbReference type="SAM" id="MobiDB-lite"/>
    </source>
</evidence>
<comment type="caution">
    <text evidence="11">The sequence shown here is derived from an EMBL/GenBank/DDBJ whole genome shotgun (WGS) entry which is preliminary data.</text>
</comment>
<evidence type="ECO:0008006" key="13">
    <source>
        <dbReference type="Google" id="ProtNLM"/>
    </source>
</evidence>
<dbReference type="PANTHER" id="PTHR32285">
    <property type="entry name" value="PROTEIN TRICHOME BIREFRINGENCE-LIKE 9-RELATED"/>
    <property type="match status" value="1"/>
</dbReference>
<dbReference type="EMBL" id="JBJXBP010000001">
    <property type="protein sequence ID" value="KAL3850063.1"/>
    <property type="molecule type" value="Genomic_DNA"/>
</dbReference>
<evidence type="ECO:0000256" key="5">
    <source>
        <dbReference type="ARBA" id="ARBA00022989"/>
    </source>
</evidence>
<evidence type="ECO:0000259" key="10">
    <source>
        <dbReference type="Pfam" id="PF14416"/>
    </source>
</evidence>
<comment type="similarity">
    <text evidence="2">Belongs to the PC-esterase family. TBL subfamily.</text>
</comment>
<dbReference type="Pfam" id="PF13839">
    <property type="entry name" value="PC-Esterase"/>
    <property type="match status" value="1"/>
</dbReference>
<protein>
    <recommendedName>
        <fullName evidence="13">Trichome birefringence-like N-terminal domain-containing protein</fullName>
    </recommendedName>
</protein>
<keyword evidence="5 8" id="KW-1133">Transmembrane helix</keyword>
<evidence type="ECO:0000256" key="8">
    <source>
        <dbReference type="SAM" id="Phobius"/>
    </source>
</evidence>
<keyword evidence="4" id="KW-0735">Signal-anchor</keyword>
<evidence type="ECO:0000259" key="9">
    <source>
        <dbReference type="Pfam" id="PF13839"/>
    </source>
</evidence>
<dbReference type="Proteomes" id="UP001634393">
    <property type="component" value="Unassembled WGS sequence"/>
</dbReference>
<comment type="subcellular location">
    <subcellularLocation>
        <location evidence="1">Membrane</location>
        <topology evidence="1">Single-pass membrane protein</topology>
    </subcellularLocation>
</comment>